<dbReference type="OrthoDB" id="9995526at2759"/>
<accession>A0A086JDI3</accession>
<dbReference type="InterPro" id="IPR020103">
    <property type="entry name" value="PsdUridine_synth_cat_dom_sf"/>
</dbReference>
<dbReference type="HAMAP" id="MF_01080">
    <property type="entry name" value="TruB_bact"/>
    <property type="match status" value="1"/>
</dbReference>
<evidence type="ECO:0000259" key="6">
    <source>
        <dbReference type="Pfam" id="PF01509"/>
    </source>
</evidence>
<gene>
    <name evidence="7" type="ORF">TGP89_306520</name>
</gene>
<dbReference type="SMR" id="A0A086JDI3"/>
<comment type="caution">
    <text evidence="7">The sequence shown here is derived from an EMBL/GenBank/DDBJ whole genome shotgun (WGS) entry which is preliminary data.</text>
</comment>
<dbReference type="InterPro" id="IPR002501">
    <property type="entry name" value="PsdUridine_synth_N"/>
</dbReference>
<proteinExistence type="inferred from homology"/>
<evidence type="ECO:0000313" key="8">
    <source>
        <dbReference type="Proteomes" id="UP000028828"/>
    </source>
</evidence>
<dbReference type="PANTHER" id="PTHR13767">
    <property type="entry name" value="TRNA-PSEUDOURIDINE SYNTHASE"/>
    <property type="match status" value="1"/>
</dbReference>
<feature type="chain" id="PRO_5001808115" description="tRNA pseudouridine(55) synthase" evidence="5">
    <location>
        <begin position="25"/>
        <end position="599"/>
    </location>
</feature>
<organism evidence="7 8">
    <name type="scientific">Toxoplasma gondii p89</name>
    <dbReference type="NCBI Taxonomy" id="943119"/>
    <lineage>
        <taxon>Eukaryota</taxon>
        <taxon>Sar</taxon>
        <taxon>Alveolata</taxon>
        <taxon>Apicomplexa</taxon>
        <taxon>Conoidasida</taxon>
        <taxon>Coccidia</taxon>
        <taxon>Eucoccidiorida</taxon>
        <taxon>Eimeriorina</taxon>
        <taxon>Sarcocystidae</taxon>
        <taxon>Toxoplasma</taxon>
    </lineage>
</organism>
<dbReference type="GO" id="GO:1990481">
    <property type="term" value="P:mRNA pseudouridine synthesis"/>
    <property type="evidence" value="ECO:0007669"/>
    <property type="project" value="TreeGrafter"/>
</dbReference>
<dbReference type="AlphaFoldDB" id="A0A086JDI3"/>
<dbReference type="EMBL" id="AEYI02002088">
    <property type="protein sequence ID" value="KFG30201.1"/>
    <property type="molecule type" value="Genomic_DNA"/>
</dbReference>
<dbReference type="InterPro" id="IPR014780">
    <property type="entry name" value="tRNA_psdUridine_synth_TruB"/>
</dbReference>
<comment type="similarity">
    <text evidence="1">Belongs to the pseudouridine synthase TruB family.</text>
</comment>
<dbReference type="PANTHER" id="PTHR13767:SF2">
    <property type="entry name" value="PSEUDOURIDYLATE SYNTHASE TRUB1"/>
    <property type="match status" value="1"/>
</dbReference>
<evidence type="ECO:0000313" key="7">
    <source>
        <dbReference type="EMBL" id="KFG30201.1"/>
    </source>
</evidence>
<keyword evidence="4" id="KW-0413">Isomerase</keyword>
<protein>
    <recommendedName>
        <fullName evidence="2">tRNA pseudouridine(55) synthase</fullName>
        <ecNumber evidence="2">5.4.99.25</ecNumber>
    </recommendedName>
</protein>
<keyword evidence="3" id="KW-0819">tRNA processing</keyword>
<evidence type="ECO:0000256" key="4">
    <source>
        <dbReference type="ARBA" id="ARBA00023235"/>
    </source>
</evidence>
<dbReference type="GO" id="GO:0160148">
    <property type="term" value="F:tRNA pseudouridine(55) synthase activity"/>
    <property type="evidence" value="ECO:0007669"/>
    <property type="project" value="UniProtKB-EC"/>
</dbReference>
<dbReference type="SUPFAM" id="SSF55120">
    <property type="entry name" value="Pseudouridine synthase"/>
    <property type="match status" value="1"/>
</dbReference>
<keyword evidence="5" id="KW-0732">Signal</keyword>
<evidence type="ECO:0000256" key="2">
    <source>
        <dbReference type="ARBA" id="ARBA00012787"/>
    </source>
</evidence>
<dbReference type="GO" id="GO:0003723">
    <property type="term" value="F:RNA binding"/>
    <property type="evidence" value="ECO:0007669"/>
    <property type="project" value="InterPro"/>
</dbReference>
<dbReference type="Pfam" id="PF01509">
    <property type="entry name" value="TruB_N"/>
    <property type="match status" value="1"/>
</dbReference>
<dbReference type="EC" id="5.4.99.25" evidence="2"/>
<dbReference type="GO" id="GO:0006400">
    <property type="term" value="P:tRNA modification"/>
    <property type="evidence" value="ECO:0007669"/>
    <property type="project" value="TreeGrafter"/>
</dbReference>
<evidence type="ECO:0000256" key="3">
    <source>
        <dbReference type="ARBA" id="ARBA00022694"/>
    </source>
</evidence>
<feature type="domain" description="Pseudouridine synthase II N-terminal" evidence="6">
    <location>
        <begin position="321"/>
        <end position="428"/>
    </location>
</feature>
<reference evidence="7 8" key="1">
    <citation type="submission" date="2014-03" db="EMBL/GenBank/DDBJ databases">
        <authorList>
            <person name="Sibley D."/>
            <person name="Venepally P."/>
            <person name="Karamycheva S."/>
            <person name="Hadjithomas M."/>
            <person name="Khan A."/>
            <person name="Brunk B."/>
            <person name="Roos D."/>
            <person name="Caler E."/>
            <person name="Lorenzi H."/>
        </authorList>
    </citation>
    <scope>NUCLEOTIDE SEQUENCE [LARGE SCALE GENOMIC DNA]</scope>
    <source>
        <strain evidence="8">p89</strain>
    </source>
</reference>
<dbReference type="VEuPathDB" id="ToxoDB:TGP89_306520"/>
<dbReference type="Proteomes" id="UP000028828">
    <property type="component" value="Unassembled WGS sequence"/>
</dbReference>
<feature type="signal peptide" evidence="5">
    <location>
        <begin position="1"/>
        <end position="24"/>
    </location>
</feature>
<dbReference type="Gene3D" id="3.30.2350.10">
    <property type="entry name" value="Pseudouridine synthase"/>
    <property type="match status" value="2"/>
</dbReference>
<evidence type="ECO:0000256" key="5">
    <source>
        <dbReference type="SAM" id="SignalP"/>
    </source>
</evidence>
<evidence type="ECO:0000256" key="1">
    <source>
        <dbReference type="ARBA" id="ARBA00008999"/>
    </source>
</evidence>
<name>A0A086JDI3_TOXGO</name>
<sequence>MCSLLCRLVCLVFFLCLKELINKSRPICSVTAASEWRLAGGTLLTEPALSAYPCLAHPIPPRNGCFPLRATMCVLNSHFGETKNFPPNCDKYRWESLTGSAASAHLSPTETQGRNKPRYEVRKTRLGFCSPPFVPCDKSRMQCVDPISPISNSICSTACRKAGAIGTARRSVFEELRKGKSFSSAWCFTAKERPGALPTPASISESNNKSIAGWAHRLPHNGGKLRPTTQTLWAFNAGNIEVYKQQSGAAGGLVGVVKPKGITSMDVCRRVSELLKSYRDSRDRTLVSSGVDETEDLLPDVLHSKGEVGEMQTRTGRRKTGVGHGGTLDPAATGVLILGIGEGTKRLRHFLTGWKRYKAVVRLGVTTDTLDSEGRVVAEENWRHVTLATLKRVLPSFLGKQLQQPPLFSAKRVKGVRMYDIARYIQEQQDRRSQKSFPLGDAVHLGNNHDAFVNHSEARRSVAAPFEMQQQLPERLQKPPSVGGGNSALHHAVTKHVSLPNPCEIEISELELVDEEEFEMPHFAISVTCSKGTYIRQLAADIAARCGTVGHLTELTRTFQAPFRLEDCVNFEDLTADGLLRRLIPVHVIDRILREKKRQ</sequence>